<evidence type="ECO:0000313" key="3">
    <source>
        <dbReference type="Proteomes" id="UP000306192"/>
    </source>
</evidence>
<evidence type="ECO:0008006" key="4">
    <source>
        <dbReference type="Google" id="ProtNLM"/>
    </source>
</evidence>
<name>A0A4T2BL76_9MICO</name>
<feature type="transmembrane region" description="Helical" evidence="1">
    <location>
        <begin position="15"/>
        <end position="34"/>
    </location>
</feature>
<organism evidence="2 3">
    <name type="scientific">Subtercola vilae</name>
    <dbReference type="NCBI Taxonomy" id="2056433"/>
    <lineage>
        <taxon>Bacteria</taxon>
        <taxon>Bacillati</taxon>
        <taxon>Actinomycetota</taxon>
        <taxon>Actinomycetes</taxon>
        <taxon>Micrococcales</taxon>
        <taxon>Microbacteriaceae</taxon>
        <taxon>Subtercola</taxon>
    </lineage>
</organism>
<accession>A0A4T2BL76</accession>
<dbReference type="OrthoDB" id="5120144at2"/>
<comment type="caution">
    <text evidence="2">The sequence shown here is derived from an EMBL/GenBank/DDBJ whole genome shotgun (WGS) entry which is preliminary data.</text>
</comment>
<keyword evidence="1" id="KW-0472">Membrane</keyword>
<gene>
    <name evidence="2" type="ORF">D4765_15925</name>
</gene>
<dbReference type="EMBL" id="QYRT01000041">
    <property type="protein sequence ID" value="TIH32265.1"/>
    <property type="molecule type" value="Genomic_DNA"/>
</dbReference>
<evidence type="ECO:0000313" key="2">
    <source>
        <dbReference type="EMBL" id="TIH32265.1"/>
    </source>
</evidence>
<dbReference type="Proteomes" id="UP000306192">
    <property type="component" value="Unassembled WGS sequence"/>
</dbReference>
<keyword evidence="3" id="KW-1185">Reference proteome</keyword>
<keyword evidence="1" id="KW-1133">Transmembrane helix</keyword>
<evidence type="ECO:0000256" key="1">
    <source>
        <dbReference type="SAM" id="Phobius"/>
    </source>
</evidence>
<dbReference type="RefSeq" id="WP_136643304.1">
    <property type="nucleotide sequence ID" value="NZ_QYRT01000041.1"/>
</dbReference>
<protein>
    <recommendedName>
        <fullName evidence="4">DUF2746 domain-containing protein</fullName>
    </recommendedName>
</protein>
<reference evidence="2 3" key="1">
    <citation type="journal article" date="2019" name="Microorganisms">
        <title>Systematic Affiliation and Genome Analysis of Subtercola vilae DB165(T) with Particular Emphasis on Cold Adaptation of an Isolate from a High-Altitude Cold Volcano Lake.</title>
        <authorList>
            <person name="Villalobos A.S."/>
            <person name="Wiese J."/>
            <person name="Imhoff J.F."/>
            <person name="Dorador C."/>
            <person name="Keller A."/>
            <person name="Hentschel U."/>
        </authorList>
    </citation>
    <scope>NUCLEOTIDE SEQUENCE [LARGE SCALE GENOMIC DNA]</scope>
    <source>
        <strain evidence="2 3">DB165</strain>
    </source>
</reference>
<dbReference type="AlphaFoldDB" id="A0A4T2BL76"/>
<proteinExistence type="predicted"/>
<sequence>MNTMLNASDWSNVGAAGWIIPVVAIIGGLTWLTLSAYWKYRQRTSEVASPELRKALDANTEASRAVLAKLDALDHRLASVEKTLTDIP</sequence>
<keyword evidence="1" id="KW-0812">Transmembrane</keyword>